<protein>
    <submittedName>
        <fullName evidence="7">Substrate-binding domain-containing protein</fullName>
    </submittedName>
</protein>
<evidence type="ECO:0000256" key="3">
    <source>
        <dbReference type="ARBA" id="ARBA00023125"/>
    </source>
</evidence>
<proteinExistence type="inferred from homology"/>
<dbReference type="PANTHER" id="PTHR30346:SF0">
    <property type="entry name" value="HCA OPERON TRANSCRIPTIONAL ACTIVATOR HCAR"/>
    <property type="match status" value="1"/>
</dbReference>
<evidence type="ECO:0000256" key="4">
    <source>
        <dbReference type="ARBA" id="ARBA00023163"/>
    </source>
</evidence>
<keyword evidence="8" id="KW-1185">Reference proteome</keyword>
<dbReference type="Gene3D" id="3.40.190.10">
    <property type="entry name" value="Periplasmic binding protein-like II"/>
    <property type="match status" value="2"/>
</dbReference>
<evidence type="ECO:0000256" key="1">
    <source>
        <dbReference type="ARBA" id="ARBA00009437"/>
    </source>
</evidence>
<dbReference type="Proteomes" id="UP000740605">
    <property type="component" value="Unassembled WGS sequence"/>
</dbReference>
<accession>A0ABS5XTA5</accession>
<evidence type="ECO:0000313" key="7">
    <source>
        <dbReference type="EMBL" id="MBT8797656.1"/>
    </source>
</evidence>
<dbReference type="SUPFAM" id="SSF53850">
    <property type="entry name" value="Periplasmic binding protein-like II"/>
    <property type="match status" value="1"/>
</dbReference>
<keyword evidence="4" id="KW-0804">Transcription</keyword>
<keyword evidence="2" id="KW-0805">Transcription regulation</keyword>
<gene>
    <name evidence="7" type="ORF">J0P97_06175</name>
</gene>
<organism evidence="7 8">
    <name type="scientific">Microbacterium flavum</name>
    <dbReference type="NCBI Taxonomy" id="415216"/>
    <lineage>
        <taxon>Bacteria</taxon>
        <taxon>Bacillati</taxon>
        <taxon>Actinomycetota</taxon>
        <taxon>Actinomycetes</taxon>
        <taxon>Micrococcales</taxon>
        <taxon>Microbacteriaceae</taxon>
        <taxon>Microbacterium</taxon>
    </lineage>
</organism>
<keyword evidence="3" id="KW-0238">DNA-binding</keyword>
<feature type="region of interest" description="Disordered" evidence="5">
    <location>
        <begin position="1"/>
        <end position="74"/>
    </location>
</feature>
<comment type="caution">
    <text evidence="7">The sequence shown here is derived from an EMBL/GenBank/DDBJ whole genome shotgun (WGS) entry which is preliminary data.</text>
</comment>
<feature type="compositionally biased region" description="Gly residues" evidence="5">
    <location>
        <begin position="19"/>
        <end position="40"/>
    </location>
</feature>
<dbReference type="RefSeq" id="WP_215486889.1">
    <property type="nucleotide sequence ID" value="NZ_BAAAPJ010000002.1"/>
</dbReference>
<evidence type="ECO:0000259" key="6">
    <source>
        <dbReference type="Pfam" id="PF03466"/>
    </source>
</evidence>
<feature type="domain" description="LysR substrate-binding" evidence="6">
    <location>
        <begin position="68"/>
        <end position="261"/>
    </location>
</feature>
<evidence type="ECO:0000256" key="2">
    <source>
        <dbReference type="ARBA" id="ARBA00023015"/>
    </source>
</evidence>
<dbReference type="PANTHER" id="PTHR30346">
    <property type="entry name" value="TRANSCRIPTIONAL DUAL REGULATOR HCAR-RELATED"/>
    <property type="match status" value="1"/>
</dbReference>
<feature type="compositionally biased region" description="Low complexity" evidence="5">
    <location>
        <begin position="41"/>
        <end position="50"/>
    </location>
</feature>
<comment type="similarity">
    <text evidence="1">Belongs to the LysR transcriptional regulatory family.</text>
</comment>
<name>A0ABS5XTA5_9MICO</name>
<evidence type="ECO:0000313" key="8">
    <source>
        <dbReference type="Proteomes" id="UP000740605"/>
    </source>
</evidence>
<reference evidence="7 8" key="1">
    <citation type="submission" date="2021-03" db="EMBL/GenBank/DDBJ databases">
        <title>Microbacterium pauli sp. nov., isolated from microfiltered milk.</title>
        <authorList>
            <person name="Bellassi P."/>
            <person name="Fontana A."/>
            <person name="Callegari M.L."/>
            <person name="Lorenzo M."/>
            <person name="Cappa F."/>
        </authorList>
    </citation>
    <scope>NUCLEOTIDE SEQUENCE [LARGE SCALE GENOMIC DNA]</scope>
    <source>
        <strain evidence="7 8">DSM 18909</strain>
    </source>
</reference>
<sequence length="267" mass="27059">MAAGRSAGKPPRNKKPGGKTPGGKTPGGKNSGGKNSGGKNPGSKKPSVPKAGHIVPGAAQRSSDAASRLPTGPLRLGAIEGATPGKWIDIWKDRYPDVPLELVPLTPAGQAEVMAAASVDAALVRLPIPRAGLHVIPLYEEVPVVVCAAESHLTAADELTLADLDGEVVITPAHPPLALEVPGSVAPRFAAPPTVADAIALAATGVGVVVVPLSLARAHHRKDAAHRPLTDGPHSTVALVWPDAGPTPPLVDAFVGIVRGRTANSSR</sequence>
<dbReference type="InterPro" id="IPR005119">
    <property type="entry name" value="LysR_subst-bd"/>
</dbReference>
<dbReference type="Pfam" id="PF03466">
    <property type="entry name" value="LysR_substrate"/>
    <property type="match status" value="1"/>
</dbReference>
<dbReference type="EMBL" id="JAFLHG010000004">
    <property type="protein sequence ID" value="MBT8797656.1"/>
    <property type="molecule type" value="Genomic_DNA"/>
</dbReference>
<evidence type="ECO:0000256" key="5">
    <source>
        <dbReference type="SAM" id="MobiDB-lite"/>
    </source>
</evidence>